<organism evidence="1">
    <name type="scientific">Anguilla anguilla</name>
    <name type="common">European freshwater eel</name>
    <name type="synonym">Muraena anguilla</name>
    <dbReference type="NCBI Taxonomy" id="7936"/>
    <lineage>
        <taxon>Eukaryota</taxon>
        <taxon>Metazoa</taxon>
        <taxon>Chordata</taxon>
        <taxon>Craniata</taxon>
        <taxon>Vertebrata</taxon>
        <taxon>Euteleostomi</taxon>
        <taxon>Actinopterygii</taxon>
        <taxon>Neopterygii</taxon>
        <taxon>Teleostei</taxon>
        <taxon>Anguilliformes</taxon>
        <taxon>Anguillidae</taxon>
        <taxon>Anguilla</taxon>
    </lineage>
</organism>
<dbReference type="EMBL" id="GBXM01057924">
    <property type="protein sequence ID" value="JAH50653.1"/>
    <property type="molecule type" value="Transcribed_RNA"/>
</dbReference>
<name>A0A0E9TD41_ANGAN</name>
<dbReference type="AlphaFoldDB" id="A0A0E9TD41"/>
<proteinExistence type="predicted"/>
<reference evidence="1" key="1">
    <citation type="submission" date="2014-11" db="EMBL/GenBank/DDBJ databases">
        <authorList>
            <person name="Amaro Gonzalez C."/>
        </authorList>
    </citation>
    <scope>NUCLEOTIDE SEQUENCE</scope>
</reference>
<accession>A0A0E9TD41</accession>
<reference evidence="1" key="2">
    <citation type="journal article" date="2015" name="Fish Shellfish Immunol.">
        <title>Early steps in the European eel (Anguilla anguilla)-Vibrio vulnificus interaction in the gills: Role of the RtxA13 toxin.</title>
        <authorList>
            <person name="Callol A."/>
            <person name="Pajuelo D."/>
            <person name="Ebbesson L."/>
            <person name="Teles M."/>
            <person name="MacKenzie S."/>
            <person name="Amaro C."/>
        </authorList>
    </citation>
    <scope>NUCLEOTIDE SEQUENCE</scope>
</reference>
<sequence length="32" mass="3663">MNNNRKAKHVCPLELCISSSLFLNQLFGNSFH</sequence>
<protein>
    <submittedName>
        <fullName evidence="1">Uncharacterized protein</fullName>
    </submittedName>
</protein>
<evidence type="ECO:0000313" key="1">
    <source>
        <dbReference type="EMBL" id="JAH50653.1"/>
    </source>
</evidence>